<evidence type="ECO:0000313" key="3">
    <source>
        <dbReference type="Proteomes" id="UP000829196"/>
    </source>
</evidence>
<dbReference type="InterPro" id="IPR028364">
    <property type="entry name" value="Ribosomal_uL1/biogenesis"/>
</dbReference>
<feature type="region of interest" description="Disordered" evidence="1">
    <location>
        <begin position="422"/>
        <end position="450"/>
    </location>
</feature>
<evidence type="ECO:0000256" key="1">
    <source>
        <dbReference type="SAM" id="MobiDB-lite"/>
    </source>
</evidence>
<proteinExistence type="predicted"/>
<feature type="compositionally biased region" description="Basic residues" evidence="1">
    <location>
        <begin position="422"/>
        <end position="433"/>
    </location>
</feature>
<dbReference type="InterPro" id="IPR023674">
    <property type="entry name" value="Ribosomal_uL1-like"/>
</dbReference>
<gene>
    <name evidence="2" type="ORF">KFK09_008526</name>
</gene>
<feature type="compositionally biased region" description="Acidic residues" evidence="1">
    <location>
        <begin position="314"/>
        <end position="326"/>
    </location>
</feature>
<dbReference type="AlphaFoldDB" id="A0A8T3BN04"/>
<feature type="compositionally biased region" description="Basic residues" evidence="1">
    <location>
        <begin position="280"/>
        <end position="294"/>
    </location>
</feature>
<evidence type="ECO:0008006" key="4">
    <source>
        <dbReference type="Google" id="ProtNLM"/>
    </source>
</evidence>
<sequence>MSPSSTPGSSRISREDAGRAVDALLGFLRARAKQSKAQLFEHDDFLYLHLSVRRFPSTSRLNPYRIPLPHSLHPLDPSRTSLCLIADDSLAETARSTAAAEKLPFDSVIPLSELRTDYVPFESRRRLCDSYDIFFAERRIITLLPRFIGNYFFKKKKIPLAVNISRPGWPEAVRQACRSTLLFLSSGTGIGMKVGRVSMDREEIIDNLMAAIEGAVNHVPKKWANIRCMYIKAVQSVALPIYQVVPEMGMKIEVGSRDKAQPLDGMVVQERDGKSGAKKEKSRKKRVGSKKGRGRIHDVDYVGDELVDCIEDENEEVADEQENDDLGMEKKKKKKKDGKGKLSKGKKRRTAAIDKDDGEEKESGDQFIGLDTGRKMRKRAKKILNSEVEEHDINDGLTVDAIVAAVEVDHGDKKELLLKKKMKSKGKKGKKVSLHGSNEDQENVGADGEANVKNVDAAVATAVDDDDDDHVEVHIPNVKKIAKNNEKIGKVRKVRKVMKTKLRH</sequence>
<feature type="compositionally biased region" description="Basic and acidic residues" evidence="1">
    <location>
        <begin position="269"/>
        <end position="279"/>
    </location>
</feature>
<dbReference type="OrthoDB" id="10251727at2759"/>
<dbReference type="Proteomes" id="UP000829196">
    <property type="component" value="Unassembled WGS sequence"/>
</dbReference>
<organism evidence="2 3">
    <name type="scientific">Dendrobium nobile</name>
    <name type="common">Orchid</name>
    <dbReference type="NCBI Taxonomy" id="94219"/>
    <lineage>
        <taxon>Eukaryota</taxon>
        <taxon>Viridiplantae</taxon>
        <taxon>Streptophyta</taxon>
        <taxon>Embryophyta</taxon>
        <taxon>Tracheophyta</taxon>
        <taxon>Spermatophyta</taxon>
        <taxon>Magnoliopsida</taxon>
        <taxon>Liliopsida</taxon>
        <taxon>Asparagales</taxon>
        <taxon>Orchidaceae</taxon>
        <taxon>Epidendroideae</taxon>
        <taxon>Malaxideae</taxon>
        <taxon>Dendrobiinae</taxon>
        <taxon>Dendrobium</taxon>
    </lineage>
</organism>
<reference evidence="2" key="1">
    <citation type="journal article" date="2022" name="Front. Genet.">
        <title>Chromosome-Scale Assembly of the Dendrobium nobile Genome Provides Insights Into the Molecular Mechanism of the Biosynthesis of the Medicinal Active Ingredient of Dendrobium.</title>
        <authorList>
            <person name="Xu Q."/>
            <person name="Niu S.-C."/>
            <person name="Li K.-L."/>
            <person name="Zheng P.-J."/>
            <person name="Zhang X.-J."/>
            <person name="Jia Y."/>
            <person name="Liu Y."/>
            <person name="Niu Y.-X."/>
            <person name="Yu L.-H."/>
            <person name="Chen D.-F."/>
            <person name="Zhang G.-Q."/>
        </authorList>
    </citation>
    <scope>NUCLEOTIDE SEQUENCE</scope>
    <source>
        <tissue evidence="2">Leaf</tissue>
    </source>
</reference>
<dbReference type="InterPro" id="IPR050257">
    <property type="entry name" value="eL8/uL1-like"/>
</dbReference>
<dbReference type="EMBL" id="JAGYWB010000007">
    <property type="protein sequence ID" value="KAI0515858.1"/>
    <property type="molecule type" value="Genomic_DNA"/>
</dbReference>
<dbReference type="PANTHER" id="PTHR23105">
    <property type="entry name" value="RIBOSOMAL PROTEIN L7AE FAMILY MEMBER"/>
    <property type="match status" value="1"/>
</dbReference>
<dbReference type="Gene3D" id="3.30.190.20">
    <property type="match status" value="1"/>
</dbReference>
<feature type="region of interest" description="Disordered" evidence="1">
    <location>
        <begin position="314"/>
        <end position="368"/>
    </location>
</feature>
<evidence type="ECO:0000313" key="2">
    <source>
        <dbReference type="EMBL" id="KAI0515858.1"/>
    </source>
</evidence>
<protein>
    <recommendedName>
        <fullName evidence="4">Ribosomal L1 domain-containing protein 1</fullName>
    </recommendedName>
</protein>
<dbReference type="InterPro" id="IPR016095">
    <property type="entry name" value="Ribosomal_uL1_3-a/b-sand"/>
</dbReference>
<dbReference type="CDD" id="cd00403">
    <property type="entry name" value="Ribosomal_L1"/>
    <property type="match status" value="1"/>
</dbReference>
<comment type="caution">
    <text evidence="2">The sequence shown here is derived from an EMBL/GenBank/DDBJ whole genome shotgun (WGS) entry which is preliminary data.</text>
</comment>
<dbReference type="Pfam" id="PF00687">
    <property type="entry name" value="Ribosomal_L1"/>
    <property type="match status" value="1"/>
</dbReference>
<keyword evidence="3" id="KW-1185">Reference proteome</keyword>
<feature type="region of interest" description="Disordered" evidence="1">
    <location>
        <begin position="261"/>
        <end position="294"/>
    </location>
</feature>
<dbReference type="Gene3D" id="3.40.50.790">
    <property type="match status" value="1"/>
</dbReference>
<dbReference type="GO" id="GO:0003723">
    <property type="term" value="F:RNA binding"/>
    <property type="evidence" value="ECO:0007669"/>
    <property type="project" value="InterPro"/>
</dbReference>
<accession>A0A8T3BN04</accession>
<dbReference type="SMR" id="A0A8T3BN04"/>
<name>A0A8T3BN04_DENNO</name>
<feature type="compositionally biased region" description="Basic residues" evidence="1">
    <location>
        <begin position="330"/>
        <end position="350"/>
    </location>
</feature>
<dbReference type="SUPFAM" id="SSF56808">
    <property type="entry name" value="Ribosomal protein L1"/>
    <property type="match status" value="1"/>
</dbReference>